<organism evidence="1 2">
    <name type="scientific">Rubidibacter lacunae KORDI 51-2</name>
    <dbReference type="NCBI Taxonomy" id="582515"/>
    <lineage>
        <taxon>Bacteria</taxon>
        <taxon>Bacillati</taxon>
        <taxon>Cyanobacteriota</taxon>
        <taxon>Cyanophyceae</taxon>
        <taxon>Oscillatoriophycideae</taxon>
        <taxon>Chroococcales</taxon>
        <taxon>Aphanothecaceae</taxon>
        <taxon>Rubidibacter</taxon>
    </lineage>
</organism>
<name>U5DKR9_9CHRO</name>
<evidence type="ECO:0000313" key="2">
    <source>
        <dbReference type="Proteomes" id="UP000016960"/>
    </source>
</evidence>
<proteinExistence type="predicted"/>
<dbReference type="InParanoid" id="U5DKR9"/>
<comment type="caution">
    <text evidence="1">The sequence shown here is derived from an EMBL/GenBank/DDBJ whole genome shotgun (WGS) entry which is preliminary data.</text>
</comment>
<reference evidence="1 2" key="1">
    <citation type="submission" date="2013-05" db="EMBL/GenBank/DDBJ databases">
        <title>Draft genome sequence of Rubidibacter lacunae KORDI 51-2.</title>
        <authorList>
            <person name="Choi D.H."/>
            <person name="Noh J.H."/>
            <person name="Kwon K.-K."/>
            <person name="Lee J.-H."/>
            <person name="Ryu J.-Y."/>
        </authorList>
    </citation>
    <scope>NUCLEOTIDE SEQUENCE [LARGE SCALE GENOMIC DNA]</scope>
    <source>
        <strain evidence="1 2">KORDI 51-2</strain>
    </source>
</reference>
<accession>U5DKR9</accession>
<keyword evidence="2" id="KW-1185">Reference proteome</keyword>
<dbReference type="AlphaFoldDB" id="U5DKR9"/>
<dbReference type="EMBL" id="ASSJ01000028">
    <property type="protein sequence ID" value="ERN42286.1"/>
    <property type="molecule type" value="Genomic_DNA"/>
</dbReference>
<sequence>MLLAVQFLAMPAELRNPSNADKLWSGVVVEVRTFPRAALHTPSRIERLALFLIKPNHCDFFAI</sequence>
<dbReference type="Proteomes" id="UP000016960">
    <property type="component" value="Unassembled WGS sequence"/>
</dbReference>
<evidence type="ECO:0000313" key="1">
    <source>
        <dbReference type="EMBL" id="ERN42286.1"/>
    </source>
</evidence>
<protein>
    <submittedName>
        <fullName evidence="1">Uncharacterized protein</fullName>
    </submittedName>
</protein>
<gene>
    <name evidence="1" type="ORF">KR51_00010610</name>
</gene>